<accession>A0A0A9AQ44</accession>
<organism evidence="1">
    <name type="scientific">Arundo donax</name>
    <name type="common">Giant reed</name>
    <name type="synonym">Donax arundinaceus</name>
    <dbReference type="NCBI Taxonomy" id="35708"/>
    <lineage>
        <taxon>Eukaryota</taxon>
        <taxon>Viridiplantae</taxon>
        <taxon>Streptophyta</taxon>
        <taxon>Embryophyta</taxon>
        <taxon>Tracheophyta</taxon>
        <taxon>Spermatophyta</taxon>
        <taxon>Magnoliopsida</taxon>
        <taxon>Liliopsida</taxon>
        <taxon>Poales</taxon>
        <taxon>Poaceae</taxon>
        <taxon>PACMAD clade</taxon>
        <taxon>Arundinoideae</taxon>
        <taxon>Arundineae</taxon>
        <taxon>Arundo</taxon>
    </lineage>
</organism>
<name>A0A0A9AQ44_ARUDO</name>
<dbReference type="EMBL" id="GBRH01244041">
    <property type="protein sequence ID" value="JAD53854.1"/>
    <property type="molecule type" value="Transcribed_RNA"/>
</dbReference>
<protein>
    <submittedName>
        <fullName evidence="1">Uncharacterized protein</fullName>
    </submittedName>
</protein>
<reference evidence="1" key="1">
    <citation type="submission" date="2014-09" db="EMBL/GenBank/DDBJ databases">
        <authorList>
            <person name="Magalhaes I.L.F."/>
            <person name="Oliveira U."/>
            <person name="Santos F.R."/>
            <person name="Vidigal T.H.D.A."/>
            <person name="Brescovit A.D."/>
            <person name="Santos A.J."/>
        </authorList>
    </citation>
    <scope>NUCLEOTIDE SEQUENCE</scope>
    <source>
        <tissue evidence="1">Shoot tissue taken approximately 20 cm above the soil surface</tissue>
    </source>
</reference>
<dbReference type="AlphaFoldDB" id="A0A0A9AQ44"/>
<sequence>MQTIKLIDEGNTPCFLLLSTKCARSEHSFLQQHRHQETNCQLV</sequence>
<evidence type="ECO:0000313" key="1">
    <source>
        <dbReference type="EMBL" id="JAD53854.1"/>
    </source>
</evidence>
<reference evidence="1" key="2">
    <citation type="journal article" date="2015" name="Data Brief">
        <title>Shoot transcriptome of the giant reed, Arundo donax.</title>
        <authorList>
            <person name="Barrero R.A."/>
            <person name="Guerrero F.D."/>
            <person name="Moolhuijzen P."/>
            <person name="Goolsby J.A."/>
            <person name="Tidwell J."/>
            <person name="Bellgard S.E."/>
            <person name="Bellgard M.I."/>
        </authorList>
    </citation>
    <scope>NUCLEOTIDE SEQUENCE</scope>
    <source>
        <tissue evidence="1">Shoot tissue taken approximately 20 cm above the soil surface</tissue>
    </source>
</reference>
<proteinExistence type="predicted"/>